<accession>A0AAV7KYH9</accession>
<reference evidence="1" key="1">
    <citation type="journal article" date="2022" name="bioRxiv">
        <title>Sequencing and chromosome-scale assembly of the giantPleurodeles waltlgenome.</title>
        <authorList>
            <person name="Brown T."/>
            <person name="Elewa A."/>
            <person name="Iarovenko S."/>
            <person name="Subramanian E."/>
            <person name="Araus A.J."/>
            <person name="Petzold A."/>
            <person name="Susuki M."/>
            <person name="Suzuki K.-i.T."/>
            <person name="Hayashi T."/>
            <person name="Toyoda A."/>
            <person name="Oliveira C."/>
            <person name="Osipova E."/>
            <person name="Leigh N.D."/>
            <person name="Simon A."/>
            <person name="Yun M.H."/>
        </authorList>
    </citation>
    <scope>NUCLEOTIDE SEQUENCE</scope>
    <source>
        <strain evidence="1">20211129_DDA</strain>
        <tissue evidence="1">Liver</tissue>
    </source>
</reference>
<protein>
    <submittedName>
        <fullName evidence="1">Uncharacterized protein</fullName>
    </submittedName>
</protein>
<comment type="caution">
    <text evidence="1">The sequence shown here is derived from an EMBL/GenBank/DDBJ whole genome shotgun (WGS) entry which is preliminary data.</text>
</comment>
<evidence type="ECO:0000313" key="1">
    <source>
        <dbReference type="EMBL" id="KAJ1083119.1"/>
    </source>
</evidence>
<dbReference type="EMBL" id="JANPWB010000016">
    <property type="protein sequence ID" value="KAJ1083119.1"/>
    <property type="molecule type" value="Genomic_DNA"/>
</dbReference>
<dbReference type="Gene3D" id="1.20.5.340">
    <property type="match status" value="1"/>
</dbReference>
<sequence>MASSAVPPGSDIAMEHNLQEIVAVGRRLEAMDSKIMDLSTDSKSLRADIAGYQDKITDLVHCLNAVKGRIAALPDSKSELQTVRHKLTDLEDKSRRNNVCIFWDYQNAKRAQI</sequence>
<dbReference type="Proteomes" id="UP001066276">
    <property type="component" value="Chromosome 12"/>
</dbReference>
<evidence type="ECO:0000313" key="2">
    <source>
        <dbReference type="Proteomes" id="UP001066276"/>
    </source>
</evidence>
<keyword evidence="2" id="KW-1185">Reference proteome</keyword>
<organism evidence="1 2">
    <name type="scientific">Pleurodeles waltl</name>
    <name type="common">Iberian ribbed newt</name>
    <dbReference type="NCBI Taxonomy" id="8319"/>
    <lineage>
        <taxon>Eukaryota</taxon>
        <taxon>Metazoa</taxon>
        <taxon>Chordata</taxon>
        <taxon>Craniata</taxon>
        <taxon>Vertebrata</taxon>
        <taxon>Euteleostomi</taxon>
        <taxon>Amphibia</taxon>
        <taxon>Batrachia</taxon>
        <taxon>Caudata</taxon>
        <taxon>Salamandroidea</taxon>
        <taxon>Salamandridae</taxon>
        <taxon>Pleurodelinae</taxon>
        <taxon>Pleurodeles</taxon>
    </lineage>
</organism>
<gene>
    <name evidence="1" type="ORF">NDU88_003279</name>
</gene>
<dbReference type="AlphaFoldDB" id="A0AAV7KYH9"/>
<proteinExistence type="predicted"/>
<name>A0AAV7KYH9_PLEWA</name>